<dbReference type="PANTHER" id="PTHR33096">
    <property type="entry name" value="CXC2 DOMAIN-CONTAINING PROTEIN"/>
    <property type="match status" value="1"/>
</dbReference>
<dbReference type="Proteomes" id="UP001215280">
    <property type="component" value="Unassembled WGS sequence"/>
</dbReference>
<evidence type="ECO:0000256" key="3">
    <source>
        <dbReference type="ARBA" id="ARBA00022801"/>
    </source>
</evidence>
<name>A0AAD7IMJ0_9AGAR</name>
<dbReference type="SUPFAM" id="SSF54001">
    <property type="entry name" value="Cysteine proteinases"/>
    <property type="match status" value="1"/>
</dbReference>
<evidence type="ECO:0000313" key="5">
    <source>
        <dbReference type="EMBL" id="KAJ7745193.1"/>
    </source>
</evidence>
<dbReference type="GO" id="GO:0019783">
    <property type="term" value="F:ubiquitin-like protein peptidase activity"/>
    <property type="evidence" value="ECO:0007669"/>
    <property type="project" value="UniProtKB-ARBA"/>
</dbReference>
<feature type="domain" description="Ubiquitin-like protease family profile" evidence="4">
    <location>
        <begin position="901"/>
        <end position="1084"/>
    </location>
</feature>
<keyword evidence="3" id="KW-0378">Hydrolase</keyword>
<dbReference type="GO" id="GO:0008234">
    <property type="term" value="F:cysteine-type peptidase activity"/>
    <property type="evidence" value="ECO:0007669"/>
    <property type="project" value="InterPro"/>
</dbReference>
<dbReference type="PANTHER" id="PTHR33096:SF1">
    <property type="entry name" value="CXC1-LIKE CYSTEINE CLUSTER ASSOCIATED WITH KDZ TRANSPOSASES DOMAIN-CONTAINING PROTEIN"/>
    <property type="match status" value="1"/>
</dbReference>
<dbReference type="EMBL" id="JARJLG010000104">
    <property type="protein sequence ID" value="KAJ7745193.1"/>
    <property type="molecule type" value="Genomic_DNA"/>
</dbReference>
<keyword evidence="2" id="KW-0645">Protease</keyword>
<comment type="caution">
    <text evidence="5">The sequence shown here is derived from an EMBL/GenBank/DDBJ whole genome shotgun (WGS) entry which is preliminary data.</text>
</comment>
<accession>A0AAD7IMJ0</accession>
<evidence type="ECO:0000256" key="1">
    <source>
        <dbReference type="ARBA" id="ARBA00005234"/>
    </source>
</evidence>
<reference evidence="5" key="1">
    <citation type="submission" date="2023-03" db="EMBL/GenBank/DDBJ databases">
        <title>Massive genome expansion in bonnet fungi (Mycena s.s.) driven by repeated elements and novel gene families across ecological guilds.</title>
        <authorList>
            <consortium name="Lawrence Berkeley National Laboratory"/>
            <person name="Harder C.B."/>
            <person name="Miyauchi S."/>
            <person name="Viragh M."/>
            <person name="Kuo A."/>
            <person name="Thoen E."/>
            <person name="Andreopoulos B."/>
            <person name="Lu D."/>
            <person name="Skrede I."/>
            <person name="Drula E."/>
            <person name="Henrissat B."/>
            <person name="Morin E."/>
            <person name="Kohler A."/>
            <person name="Barry K."/>
            <person name="LaButti K."/>
            <person name="Morin E."/>
            <person name="Salamov A."/>
            <person name="Lipzen A."/>
            <person name="Mereny Z."/>
            <person name="Hegedus B."/>
            <person name="Baldrian P."/>
            <person name="Stursova M."/>
            <person name="Weitz H."/>
            <person name="Taylor A."/>
            <person name="Grigoriev I.V."/>
            <person name="Nagy L.G."/>
            <person name="Martin F."/>
            <person name="Kauserud H."/>
        </authorList>
    </citation>
    <scope>NUCLEOTIDE SEQUENCE</scope>
    <source>
        <strain evidence="5">CBHHK188m</strain>
    </source>
</reference>
<dbReference type="InterPro" id="IPR040521">
    <property type="entry name" value="KDZ"/>
</dbReference>
<sequence>MEPAPPAPVEFPRPAPAPNPNIQLAASWNGLLPLLEVPFTAYRQASHGNRPSTIPTSIHYDCVVACGHPIDATIRCLYISLPVLLVQYGVFPTSPTRPQTGVSIELLDIYRALFERSCDAIMALAAALRTIYRRRGFRVLSKQIPGALATDPFREGLGNAVLWFSNLQDRIRGKLESALAAADALLFPPMPAPTVPRSPAPPAPLSPPLYARTPLTPGRANRVLRERCPACFGLEAWGRPLADPSGGDVQFGADGCFSYRHVRSAGDGPISHDPQYFISQDKINAVRERIAEARKKPPARFKAPIPQAAVDACNQSWDAANENKKKADPKQYDSSGIFAMTCRHSQVLFLCDIDTPGERQEYIVACLEEVNSLLPPQATVLQAYDVGCVADNSFNMFPILSEGLRPRVGFVINAMHAYGHQWICQLIYSPRLRRGAGLSDHEGVERIWSRIRKLIPLTRHQWKSRRIWTLDQYIAFINDEGRVSLGVWIGRQQKNLTKKQEGALKVLRDCQIPESELRRQWQAQKEAQTSVRSYAPTRLRHELEKIIALQTQIDGVERSIAEAKASITSAGASTQSINLLKSLEATHDTLSSQADALYTSLNIHGAFPELKDLPLEFVTTLVLMDNLKKSIRQRAVGSFLEWESLRRAVKGRREAPGTKMYQATSKAIAKRQPALLRSVAKFNSYCAALEDLRPMTCDIPIPPPLATDLTSLRNDPYLQQDVWMAPSGGPPPRWLSDENVRDGIRSLHVADRCVEEAVRLNAERRNLRIWLDEELAIVARAMITAGEFFSYREREEQLKNVALTWDLTSAAPRIFDNTSPSDTSTVVQLSTEPRISRNVTSPTVMVEVELAADELFEGGDMAGDDFIASEELDPGVVSDDEVLYVGEFDRTVVRTEEHLTQTIAVADLARLRDPTGLLNGFCINGVAAAMQEFLTQNTDPIAAGFARRCAVLSTYDLPRVRYNCCDAELWRALAPTKYWERTVWIVPVHRLLEKHWVLMIVIPHEEAIYFFDSMNGRNWRPDLRLVMILITRMVVLANRNHHPLHVSTGEDAWVARPLRSLARAPLQTNSYDCGLWVLCTMAAVMRGQTLPAATEADMADVRELFTDFVLTLPIS</sequence>
<organism evidence="5 6">
    <name type="scientific">Mycena maculata</name>
    <dbReference type="NCBI Taxonomy" id="230809"/>
    <lineage>
        <taxon>Eukaryota</taxon>
        <taxon>Fungi</taxon>
        <taxon>Dikarya</taxon>
        <taxon>Basidiomycota</taxon>
        <taxon>Agaricomycotina</taxon>
        <taxon>Agaricomycetes</taxon>
        <taxon>Agaricomycetidae</taxon>
        <taxon>Agaricales</taxon>
        <taxon>Marasmiineae</taxon>
        <taxon>Mycenaceae</taxon>
        <taxon>Mycena</taxon>
    </lineage>
</organism>
<dbReference type="AlphaFoldDB" id="A0AAD7IMJ0"/>
<protein>
    <recommendedName>
        <fullName evidence="4">Ubiquitin-like protease family profile domain-containing protein</fullName>
    </recommendedName>
</protein>
<dbReference type="PROSITE" id="PS50600">
    <property type="entry name" value="ULP_PROTEASE"/>
    <property type="match status" value="1"/>
</dbReference>
<keyword evidence="6" id="KW-1185">Reference proteome</keyword>
<dbReference type="Pfam" id="PF02902">
    <property type="entry name" value="Peptidase_C48"/>
    <property type="match status" value="1"/>
</dbReference>
<dbReference type="GO" id="GO:0006508">
    <property type="term" value="P:proteolysis"/>
    <property type="evidence" value="ECO:0007669"/>
    <property type="project" value="UniProtKB-KW"/>
</dbReference>
<dbReference type="InterPro" id="IPR003653">
    <property type="entry name" value="Peptidase_C48_C"/>
</dbReference>
<comment type="similarity">
    <text evidence="1">Belongs to the peptidase C48 family.</text>
</comment>
<dbReference type="InterPro" id="IPR038765">
    <property type="entry name" value="Papain-like_cys_pep_sf"/>
</dbReference>
<evidence type="ECO:0000313" key="6">
    <source>
        <dbReference type="Proteomes" id="UP001215280"/>
    </source>
</evidence>
<evidence type="ECO:0000256" key="2">
    <source>
        <dbReference type="ARBA" id="ARBA00022670"/>
    </source>
</evidence>
<gene>
    <name evidence="5" type="ORF">DFH07DRAFT_749056</name>
</gene>
<dbReference type="Pfam" id="PF18758">
    <property type="entry name" value="KDZ"/>
    <property type="match status" value="1"/>
</dbReference>
<dbReference type="Gene3D" id="3.40.395.10">
    <property type="entry name" value="Adenoviral Proteinase, Chain A"/>
    <property type="match status" value="1"/>
</dbReference>
<proteinExistence type="inferred from homology"/>
<evidence type="ECO:0000259" key="4">
    <source>
        <dbReference type="PROSITE" id="PS50600"/>
    </source>
</evidence>